<dbReference type="PATRIC" id="fig|269796.9.peg.448"/>
<dbReference type="AlphaFoldDB" id="Q2RXE8"/>
<keyword evidence="3" id="KW-1185">Reference proteome</keyword>
<dbReference type="STRING" id="269796.Rru_A0392"/>
<evidence type="ECO:0000313" key="3">
    <source>
        <dbReference type="Proteomes" id="UP000001929"/>
    </source>
</evidence>
<gene>
    <name evidence="2" type="ordered locus">Rru_A0392</name>
</gene>
<organism evidence="2 3">
    <name type="scientific">Rhodospirillum rubrum (strain ATCC 11170 / ATH 1.1.1 / DSM 467 / LMG 4362 / NCIMB 8255 / S1)</name>
    <dbReference type="NCBI Taxonomy" id="269796"/>
    <lineage>
        <taxon>Bacteria</taxon>
        <taxon>Pseudomonadati</taxon>
        <taxon>Pseudomonadota</taxon>
        <taxon>Alphaproteobacteria</taxon>
        <taxon>Rhodospirillales</taxon>
        <taxon>Rhodospirillaceae</taxon>
        <taxon>Rhodospirillum</taxon>
    </lineage>
</organism>
<reference evidence="2 3" key="1">
    <citation type="journal article" date="2011" name="Stand. Genomic Sci.">
        <title>Complete genome sequence of Rhodospirillum rubrum type strain (S1).</title>
        <authorList>
            <person name="Munk A.C."/>
            <person name="Copeland A."/>
            <person name="Lucas S."/>
            <person name="Lapidus A."/>
            <person name="Del Rio T.G."/>
            <person name="Barry K."/>
            <person name="Detter J.C."/>
            <person name="Hammon N."/>
            <person name="Israni S."/>
            <person name="Pitluck S."/>
            <person name="Brettin T."/>
            <person name="Bruce D."/>
            <person name="Han C."/>
            <person name="Tapia R."/>
            <person name="Gilna P."/>
            <person name="Schmutz J."/>
            <person name="Larimer F."/>
            <person name="Land M."/>
            <person name="Kyrpides N.C."/>
            <person name="Mavromatis K."/>
            <person name="Richardson P."/>
            <person name="Rohde M."/>
            <person name="Goker M."/>
            <person name="Klenk H.P."/>
            <person name="Zhang Y."/>
            <person name="Roberts G.P."/>
            <person name="Reslewic S."/>
            <person name="Schwartz D.C."/>
        </authorList>
    </citation>
    <scope>NUCLEOTIDE SEQUENCE [LARGE SCALE GENOMIC DNA]</scope>
    <source>
        <strain evidence="3">ATCC 11170 / ATH 1.1.1 / DSM 467 / LMG 4362 / NCIMB 8255 / S1</strain>
    </source>
</reference>
<dbReference type="SUPFAM" id="SSF53218">
    <property type="entry name" value="Molybdenum cofactor biosynthesis proteins"/>
    <property type="match status" value="1"/>
</dbReference>
<dbReference type="CDD" id="cd00885">
    <property type="entry name" value="cinA"/>
    <property type="match status" value="1"/>
</dbReference>
<accession>Q2RXE8</accession>
<sequence>MSTPASPPTAAILVIGNEILSGRTQDANSGWLAARLAEIGIPVREIRVIPDNEAVIVEAVNALRAQARYVFTTGGIGPTHDDITSASIAAAFGVRLLRHPEAERRLRAHYQAVGSAINAARLRMAEIPEGATLIDNPVSVAPGFRLDNVHVLAGVPSIMRAMWDSLRPGLIGGPPVRSLSVTAFVREGDMAAGLGALQNAHPGVDIGSYPFMTDGRIGASIVVRGTDETLVALVGDKVADLLRALGADPEITPGA</sequence>
<dbReference type="RefSeq" id="WP_011388151.1">
    <property type="nucleotide sequence ID" value="NC_007643.1"/>
</dbReference>
<dbReference type="Proteomes" id="UP000001929">
    <property type="component" value="Chromosome"/>
</dbReference>
<dbReference type="EMBL" id="CP000230">
    <property type="protein sequence ID" value="ABC21197.1"/>
    <property type="molecule type" value="Genomic_DNA"/>
</dbReference>
<dbReference type="KEGG" id="rru:Rru_A0392"/>
<dbReference type="SMART" id="SM00852">
    <property type="entry name" value="MoCF_biosynth"/>
    <property type="match status" value="1"/>
</dbReference>
<evidence type="ECO:0000259" key="1">
    <source>
        <dbReference type="SMART" id="SM00852"/>
    </source>
</evidence>
<dbReference type="HOGENOM" id="CLU_030805_0_2_5"/>
<dbReference type="InterPro" id="IPR050101">
    <property type="entry name" value="CinA"/>
</dbReference>
<dbReference type="Pfam" id="PF00994">
    <property type="entry name" value="MoCF_biosynth"/>
    <property type="match status" value="1"/>
</dbReference>
<dbReference type="Gene3D" id="3.40.980.10">
    <property type="entry name" value="MoaB/Mog-like domain"/>
    <property type="match status" value="1"/>
</dbReference>
<feature type="domain" description="MoaB/Mog" evidence="1">
    <location>
        <begin position="11"/>
        <end position="173"/>
    </location>
</feature>
<dbReference type="InterPro" id="IPR036425">
    <property type="entry name" value="MoaB/Mog-like_dom_sf"/>
</dbReference>
<dbReference type="PhylomeDB" id="Q2RXE8"/>
<dbReference type="PANTHER" id="PTHR13939:SF0">
    <property type="entry name" value="NMN AMIDOHYDROLASE-LIKE PROTEIN YFAY"/>
    <property type="match status" value="1"/>
</dbReference>
<dbReference type="EnsemblBacteria" id="ABC21197">
    <property type="protein sequence ID" value="ABC21197"/>
    <property type="gene ID" value="Rru_A0392"/>
</dbReference>
<evidence type="ECO:0000313" key="2">
    <source>
        <dbReference type="EMBL" id="ABC21197.1"/>
    </source>
</evidence>
<dbReference type="PANTHER" id="PTHR13939">
    <property type="entry name" value="NICOTINAMIDE-NUCLEOTIDE AMIDOHYDROLASE PNCC"/>
    <property type="match status" value="1"/>
</dbReference>
<protein>
    <submittedName>
        <fullName evidence="2">Molybdopterin binding domain</fullName>
    </submittedName>
</protein>
<dbReference type="Pfam" id="PF24102">
    <property type="entry name" value="FLAD1_M"/>
    <property type="match status" value="1"/>
</dbReference>
<dbReference type="InterPro" id="IPR001453">
    <property type="entry name" value="MoaB/Mog_dom"/>
</dbReference>
<dbReference type="InterPro" id="IPR056596">
    <property type="entry name" value="FLAD1_M"/>
</dbReference>
<dbReference type="eggNOG" id="COG1058">
    <property type="taxonomic scope" value="Bacteria"/>
</dbReference>
<proteinExistence type="predicted"/>
<name>Q2RXE8_RHORT</name>